<dbReference type="InterPro" id="IPR036424">
    <property type="entry name" value="UPP_synth-like_sf"/>
</dbReference>
<evidence type="ECO:0000313" key="5">
    <source>
        <dbReference type="Proteomes" id="UP000236333"/>
    </source>
</evidence>
<dbReference type="OrthoDB" id="4173905at2759"/>
<dbReference type="Pfam" id="PF01255">
    <property type="entry name" value="Prenyltransf"/>
    <property type="match status" value="1"/>
</dbReference>
<proteinExistence type="inferred from homology"/>
<keyword evidence="2 4" id="KW-0808">Transferase</keyword>
<dbReference type="Gene3D" id="3.40.1180.10">
    <property type="entry name" value="Decaprenyl diphosphate synthase-like"/>
    <property type="match status" value="1"/>
</dbReference>
<feature type="compositionally biased region" description="Basic and acidic residues" evidence="3">
    <location>
        <begin position="291"/>
        <end position="303"/>
    </location>
</feature>
<dbReference type="GO" id="GO:0016094">
    <property type="term" value="P:polyprenol biosynthetic process"/>
    <property type="evidence" value="ECO:0007669"/>
    <property type="project" value="TreeGrafter"/>
</dbReference>
<gene>
    <name evidence="4" type="ORF">TSOC_008476</name>
</gene>
<comment type="similarity">
    <text evidence="1">Belongs to the UPP synthase family.</text>
</comment>
<accession>A0A2J7ZYH0</accession>
<keyword evidence="5" id="KW-1185">Reference proteome</keyword>
<evidence type="ECO:0000313" key="4">
    <source>
        <dbReference type="EMBL" id="PNH05296.1"/>
    </source>
</evidence>
<dbReference type="GO" id="GO:0045547">
    <property type="term" value="F:ditrans,polycis-polyprenyl diphosphate synthase [(2E,6E)-farnesyl diphosphate specific] activity"/>
    <property type="evidence" value="ECO:0007669"/>
    <property type="project" value="TreeGrafter"/>
</dbReference>
<dbReference type="Proteomes" id="UP000236333">
    <property type="component" value="Unassembled WGS sequence"/>
</dbReference>
<name>A0A2J7ZYH0_9CHLO</name>
<evidence type="ECO:0000256" key="1">
    <source>
        <dbReference type="ARBA" id="ARBA00005432"/>
    </source>
</evidence>
<dbReference type="EMBL" id="PGGS01000317">
    <property type="protein sequence ID" value="PNH05296.1"/>
    <property type="molecule type" value="Genomic_DNA"/>
</dbReference>
<sequence>MGWRERQASDAGSGKGTLDPPLPRAASAAAGPSSLWATAALAGSGRLHGRAPASLDKRPMEALAAAAAAASAASADAALPASEGLRPAMELQERRLRPPDPGAAAAPAAAVAAAAAACQCQRQARSSEETVTAVHELQAAVRSGRLLPYDVCAEALRGSLRTGPDCPPVDLLLRTSGETRLSDFALWQAEHAPPPSPRLPPTAAPPGGTLVGPPPAAAGSATHGPHAAVCWGSIAAVRRLGKSSESPLGMWTCASGCGGDGAAAGGWCWVCRGGAECIVGSSATGGTGGCRRPEDPGPGRGSRDPGPPAR</sequence>
<dbReference type="AlphaFoldDB" id="A0A2J7ZYH0"/>
<organism evidence="4 5">
    <name type="scientific">Tetrabaena socialis</name>
    <dbReference type="NCBI Taxonomy" id="47790"/>
    <lineage>
        <taxon>Eukaryota</taxon>
        <taxon>Viridiplantae</taxon>
        <taxon>Chlorophyta</taxon>
        <taxon>core chlorophytes</taxon>
        <taxon>Chlorophyceae</taxon>
        <taxon>CS clade</taxon>
        <taxon>Chlamydomonadales</taxon>
        <taxon>Tetrabaenaceae</taxon>
        <taxon>Tetrabaena</taxon>
    </lineage>
</organism>
<dbReference type="SUPFAM" id="SSF64005">
    <property type="entry name" value="Undecaprenyl diphosphate synthase"/>
    <property type="match status" value="1"/>
</dbReference>
<dbReference type="GO" id="GO:0005783">
    <property type="term" value="C:endoplasmic reticulum"/>
    <property type="evidence" value="ECO:0007669"/>
    <property type="project" value="TreeGrafter"/>
</dbReference>
<dbReference type="InterPro" id="IPR001441">
    <property type="entry name" value="UPP_synth-like"/>
</dbReference>
<comment type="caution">
    <text evidence="4">The sequence shown here is derived from an EMBL/GenBank/DDBJ whole genome shotgun (WGS) entry which is preliminary data.</text>
</comment>
<evidence type="ECO:0000256" key="3">
    <source>
        <dbReference type="SAM" id="MobiDB-lite"/>
    </source>
</evidence>
<feature type="region of interest" description="Disordered" evidence="3">
    <location>
        <begin position="281"/>
        <end position="310"/>
    </location>
</feature>
<reference evidence="4 5" key="1">
    <citation type="journal article" date="2017" name="Mol. Biol. Evol.">
        <title>The 4-celled Tetrabaena socialis nuclear genome reveals the essential components for genetic control of cell number at the origin of multicellularity in the volvocine lineage.</title>
        <authorList>
            <person name="Featherston J."/>
            <person name="Arakaki Y."/>
            <person name="Hanschen E.R."/>
            <person name="Ferris P.J."/>
            <person name="Michod R.E."/>
            <person name="Olson B.J.S.C."/>
            <person name="Nozaki H."/>
            <person name="Durand P.M."/>
        </authorList>
    </citation>
    <scope>NUCLEOTIDE SEQUENCE [LARGE SCALE GENOMIC DNA]</scope>
    <source>
        <strain evidence="4 5">NIES-571</strain>
    </source>
</reference>
<feature type="region of interest" description="Disordered" evidence="3">
    <location>
        <begin position="1"/>
        <end position="30"/>
    </location>
</feature>
<protein>
    <submittedName>
        <fullName evidence="4">Isoprenyl transferase</fullName>
    </submittedName>
</protein>
<dbReference type="PANTHER" id="PTHR10291:SF43">
    <property type="entry name" value="DEHYDRODOLICHYL DIPHOSPHATE SYNTHASE COMPLEX SUBUNIT DHDDS"/>
    <property type="match status" value="1"/>
</dbReference>
<dbReference type="PANTHER" id="PTHR10291">
    <property type="entry name" value="DEHYDRODOLICHYL DIPHOSPHATE SYNTHASE FAMILY MEMBER"/>
    <property type="match status" value="1"/>
</dbReference>
<evidence type="ECO:0000256" key="2">
    <source>
        <dbReference type="ARBA" id="ARBA00022679"/>
    </source>
</evidence>